<reference evidence="1 2" key="1">
    <citation type="journal article" date="2012" name="Science">
        <title>The Paleozoic origin of enzymatic lignin decomposition reconstructed from 31 fungal genomes.</title>
        <authorList>
            <person name="Floudas D."/>
            <person name="Binder M."/>
            <person name="Riley R."/>
            <person name="Barry K."/>
            <person name="Blanchette R.A."/>
            <person name="Henrissat B."/>
            <person name="Martinez A.T."/>
            <person name="Otillar R."/>
            <person name="Spatafora J.W."/>
            <person name="Yadav J.S."/>
            <person name="Aerts A."/>
            <person name="Benoit I."/>
            <person name="Boyd A."/>
            <person name="Carlson A."/>
            <person name="Copeland A."/>
            <person name="Coutinho P.M."/>
            <person name="de Vries R.P."/>
            <person name="Ferreira P."/>
            <person name="Findley K."/>
            <person name="Foster B."/>
            <person name="Gaskell J."/>
            <person name="Glotzer D."/>
            <person name="Gorecki P."/>
            <person name="Heitman J."/>
            <person name="Hesse C."/>
            <person name="Hori C."/>
            <person name="Igarashi K."/>
            <person name="Jurgens J.A."/>
            <person name="Kallen N."/>
            <person name="Kersten P."/>
            <person name="Kohler A."/>
            <person name="Kuees U."/>
            <person name="Kumar T.K.A."/>
            <person name="Kuo A."/>
            <person name="LaButti K."/>
            <person name="Larrondo L.F."/>
            <person name="Lindquist E."/>
            <person name="Ling A."/>
            <person name="Lombard V."/>
            <person name="Lucas S."/>
            <person name="Lundell T."/>
            <person name="Martin R."/>
            <person name="McLaughlin D.J."/>
            <person name="Morgenstern I."/>
            <person name="Morin E."/>
            <person name="Murat C."/>
            <person name="Nagy L.G."/>
            <person name="Nolan M."/>
            <person name="Ohm R.A."/>
            <person name="Patyshakuliyeva A."/>
            <person name="Rokas A."/>
            <person name="Ruiz-Duenas F.J."/>
            <person name="Sabat G."/>
            <person name="Salamov A."/>
            <person name="Samejima M."/>
            <person name="Schmutz J."/>
            <person name="Slot J.C."/>
            <person name="St John F."/>
            <person name="Stenlid J."/>
            <person name="Sun H."/>
            <person name="Sun S."/>
            <person name="Syed K."/>
            <person name="Tsang A."/>
            <person name="Wiebenga A."/>
            <person name="Young D."/>
            <person name="Pisabarro A."/>
            <person name="Eastwood D.C."/>
            <person name="Martin F."/>
            <person name="Cullen D."/>
            <person name="Grigoriev I.V."/>
            <person name="Hibbett D.S."/>
        </authorList>
    </citation>
    <scope>NUCLEOTIDE SEQUENCE</scope>
    <source>
        <strain evidence="2">FP-58527</strain>
    </source>
</reference>
<dbReference type="STRING" id="743788.S8E9C2"/>
<dbReference type="Proteomes" id="UP000015241">
    <property type="component" value="Unassembled WGS sequence"/>
</dbReference>
<protein>
    <submittedName>
        <fullName evidence="1">Uncharacterized protein</fullName>
    </submittedName>
</protein>
<dbReference type="HOGENOM" id="CLU_003703_5_2_1"/>
<gene>
    <name evidence="1" type="ORF">FOMPIDRAFT_46253</name>
</gene>
<name>S8E9C2_FOMSC</name>
<dbReference type="InterPro" id="IPR040521">
    <property type="entry name" value="KDZ"/>
</dbReference>
<evidence type="ECO:0000313" key="1">
    <source>
        <dbReference type="EMBL" id="EPS99918.1"/>
    </source>
</evidence>
<dbReference type="EMBL" id="KE504153">
    <property type="protein sequence ID" value="EPS99918.1"/>
    <property type="molecule type" value="Genomic_DNA"/>
</dbReference>
<dbReference type="PANTHER" id="PTHR33104:SF2">
    <property type="entry name" value="CXC3 LIKE CYSTEINE CLUSTER DOMAIN-CONTAINING PROTEIN"/>
    <property type="match status" value="1"/>
</dbReference>
<proteinExistence type="predicted"/>
<sequence length="118" mass="13834">MDELLHFIFTYDVACIYGINLRKRFEERFPHLLPLLDRLLLLLPKLHALAHREICQIVYALCYTWGAGLTHGETVEHPWAEHNQAGLSTREMSVGHRHDALNAIHNYWNWRKMESAGM</sequence>
<dbReference type="PANTHER" id="PTHR33104">
    <property type="entry name" value="SI:DKEY-29D5.2"/>
    <property type="match status" value="1"/>
</dbReference>
<evidence type="ECO:0000313" key="2">
    <source>
        <dbReference type="Proteomes" id="UP000015241"/>
    </source>
</evidence>
<organism evidence="1 2">
    <name type="scientific">Fomitopsis schrenkii</name>
    <name type="common">Brown rot fungus</name>
    <dbReference type="NCBI Taxonomy" id="2126942"/>
    <lineage>
        <taxon>Eukaryota</taxon>
        <taxon>Fungi</taxon>
        <taxon>Dikarya</taxon>
        <taxon>Basidiomycota</taxon>
        <taxon>Agaricomycotina</taxon>
        <taxon>Agaricomycetes</taxon>
        <taxon>Polyporales</taxon>
        <taxon>Fomitopsis</taxon>
    </lineage>
</organism>
<keyword evidence="2" id="KW-1185">Reference proteome</keyword>
<dbReference type="Pfam" id="PF18758">
    <property type="entry name" value="KDZ"/>
    <property type="match status" value="1"/>
</dbReference>
<accession>S8E9C2</accession>
<dbReference type="OrthoDB" id="3257768at2759"/>
<dbReference type="AlphaFoldDB" id="S8E9C2"/>
<dbReference type="InParanoid" id="S8E9C2"/>